<evidence type="ECO:0000313" key="1">
    <source>
        <dbReference type="EMBL" id="SBW06644.1"/>
    </source>
</evidence>
<gene>
    <name evidence="1" type="ORF">KM92DES2_12217</name>
</gene>
<reference evidence="1" key="1">
    <citation type="submission" date="2016-04" db="EMBL/GenBank/DDBJ databases">
        <authorList>
            <person name="Evans L.H."/>
            <person name="Alamgir A."/>
            <person name="Owens N."/>
            <person name="Weber N.D."/>
            <person name="Virtaneva K."/>
            <person name="Barbian K."/>
            <person name="Babar A."/>
            <person name="Rosenke K."/>
        </authorList>
    </citation>
    <scope>NUCLEOTIDE SEQUENCE</scope>
    <source>
        <strain evidence="1">92-2</strain>
    </source>
</reference>
<proteinExistence type="predicted"/>
<name>A0A212K4J5_9BACT</name>
<dbReference type="AlphaFoldDB" id="A0A212K4J5"/>
<organism evidence="1">
    <name type="scientific">uncultured Desulfovibrio sp</name>
    <dbReference type="NCBI Taxonomy" id="167968"/>
    <lineage>
        <taxon>Bacteria</taxon>
        <taxon>Pseudomonadati</taxon>
        <taxon>Thermodesulfobacteriota</taxon>
        <taxon>Desulfovibrionia</taxon>
        <taxon>Desulfovibrionales</taxon>
        <taxon>Desulfovibrionaceae</taxon>
        <taxon>Desulfovibrio</taxon>
        <taxon>environmental samples</taxon>
    </lineage>
</organism>
<protein>
    <submittedName>
        <fullName evidence="1">Uncharacterized protein</fullName>
    </submittedName>
</protein>
<accession>A0A212K4J5</accession>
<sequence>MQRWSCLTRTKRVAESIDGISLITQGREYAERKNLLLVFSLCVFWRIWPRPCRRYSGSRGHANNIPGPSCG</sequence>
<dbReference type="EMBL" id="FLUP01000001">
    <property type="protein sequence ID" value="SBW06644.1"/>
    <property type="molecule type" value="Genomic_DNA"/>
</dbReference>